<evidence type="ECO:0000256" key="1">
    <source>
        <dbReference type="ARBA" id="ARBA00004370"/>
    </source>
</evidence>
<keyword evidence="3 5" id="KW-1133">Transmembrane helix</keyword>
<keyword evidence="2 5" id="KW-0812">Transmembrane</keyword>
<keyword evidence="7" id="KW-0675">Receptor</keyword>
<dbReference type="PRINTS" id="PR00237">
    <property type="entry name" value="GPCRRHODOPSN"/>
</dbReference>
<dbReference type="PROSITE" id="PS50262">
    <property type="entry name" value="G_PROTEIN_RECEP_F1_2"/>
    <property type="match status" value="1"/>
</dbReference>
<feature type="transmembrane region" description="Helical" evidence="5">
    <location>
        <begin position="321"/>
        <end position="340"/>
    </location>
</feature>
<dbReference type="InterPro" id="IPR017452">
    <property type="entry name" value="GPCR_Rhodpsn_7TM"/>
</dbReference>
<feature type="transmembrane region" description="Helical" evidence="5">
    <location>
        <begin position="127"/>
        <end position="154"/>
    </location>
</feature>
<keyword evidence="4 5" id="KW-0472">Membrane</keyword>
<dbReference type="GO" id="GO:0016020">
    <property type="term" value="C:membrane"/>
    <property type="evidence" value="ECO:0007669"/>
    <property type="project" value="UniProtKB-SubCell"/>
</dbReference>
<organism evidence="7">
    <name type="scientific">Platynereis dumerilii</name>
    <name type="common">Dumeril's clam worm</name>
    <dbReference type="NCBI Taxonomy" id="6359"/>
    <lineage>
        <taxon>Eukaryota</taxon>
        <taxon>Metazoa</taxon>
        <taxon>Spiralia</taxon>
        <taxon>Lophotrochozoa</taxon>
        <taxon>Annelida</taxon>
        <taxon>Polychaeta</taxon>
        <taxon>Errantia</taxon>
        <taxon>Phyllodocida</taxon>
        <taxon>Nereididae</taxon>
        <taxon>Platynereis</taxon>
    </lineage>
</organism>
<dbReference type="SUPFAM" id="SSF81321">
    <property type="entry name" value="Family A G protein-coupled receptor-like"/>
    <property type="match status" value="1"/>
</dbReference>
<protein>
    <submittedName>
        <fullName evidence="7">NPY-4 receptor 1</fullName>
    </submittedName>
</protein>
<accession>A0A0K0PUF7</accession>
<name>A0A0K0PUF7_PLADU</name>
<dbReference type="AlphaFoldDB" id="A0A0K0PUF7"/>
<evidence type="ECO:0000313" key="7">
    <source>
        <dbReference type="EMBL" id="AKQ63008.1"/>
    </source>
</evidence>
<feature type="transmembrane region" description="Helical" evidence="5">
    <location>
        <begin position="87"/>
        <end position="107"/>
    </location>
</feature>
<dbReference type="CDD" id="cd14978">
    <property type="entry name" value="7tmA_FMRFamide_R-like"/>
    <property type="match status" value="1"/>
</dbReference>
<comment type="subcellular location">
    <subcellularLocation>
        <location evidence="1">Membrane</location>
    </subcellularLocation>
</comment>
<dbReference type="PANTHER" id="PTHR46641">
    <property type="entry name" value="FMRFAMIDE RECEPTOR-RELATED"/>
    <property type="match status" value="1"/>
</dbReference>
<dbReference type="PANTHER" id="PTHR46641:SF2">
    <property type="entry name" value="FMRFAMIDE RECEPTOR"/>
    <property type="match status" value="1"/>
</dbReference>
<feature type="domain" description="G-protein coupled receptors family 1 profile" evidence="6">
    <location>
        <begin position="67"/>
        <end position="337"/>
    </location>
</feature>
<evidence type="ECO:0000256" key="5">
    <source>
        <dbReference type="SAM" id="Phobius"/>
    </source>
</evidence>
<dbReference type="Gene3D" id="1.20.1070.10">
    <property type="entry name" value="Rhodopsin 7-helix transmembrane proteins"/>
    <property type="match status" value="1"/>
</dbReference>
<feature type="transmembrane region" description="Helical" evidence="5">
    <location>
        <begin position="48"/>
        <end position="75"/>
    </location>
</feature>
<feature type="transmembrane region" description="Helical" evidence="5">
    <location>
        <begin position="231"/>
        <end position="256"/>
    </location>
</feature>
<dbReference type="InterPro" id="IPR000276">
    <property type="entry name" value="GPCR_Rhodpsn"/>
</dbReference>
<evidence type="ECO:0000259" key="6">
    <source>
        <dbReference type="PROSITE" id="PS50262"/>
    </source>
</evidence>
<sequence>MELYSGLLLEDLLNGSQFGFNMEDLEKNFSQYKINSDDASEQYRRDMITYYVMGIGGMTVCSLGIIGNILSLIVLTRRTMKSSTYSYLSALSVCDMLFLCFTIVLLIKDVHKPKAGVYHWPLNEGIYPYLFPYIHPAAFTFQVTSIWLTLAFTVDRYIMICHPFAAEPHCTMSRARKVIVALYSTGMLFNIPKFFEYETVIIPLPNDRTQVGCDLTKFGRSHVFRELYHSWFYIAFVCGLPFIALAVLNAFLMQAVHLSRRKGKEINAAEKKRNDTTVMLISVVVVFFICQTPALVSRVIWAFEHNPEAFKKMHVYTLNEIGNFLIIMNSSINIVPYYFFGRRFRKQFWRLFCRCLLGYKKFEKLSRSFSITVMENRRNSNMSAQHTIFIDRSNSEADRFELHCLKGNHVLKPGGTPRKTSSESAVSCGVDYQPLPKVVEANGNCLQAGQTVVITRGVPDETTPVLDKNNHCEPEMV</sequence>
<evidence type="ECO:0000256" key="2">
    <source>
        <dbReference type="ARBA" id="ARBA00022692"/>
    </source>
</evidence>
<dbReference type="GO" id="GO:0004930">
    <property type="term" value="F:G protein-coupled receptor activity"/>
    <property type="evidence" value="ECO:0007669"/>
    <property type="project" value="InterPro"/>
</dbReference>
<evidence type="ECO:0000256" key="3">
    <source>
        <dbReference type="ARBA" id="ARBA00022989"/>
    </source>
</evidence>
<feature type="transmembrane region" description="Helical" evidence="5">
    <location>
        <begin position="277"/>
        <end position="301"/>
    </location>
</feature>
<dbReference type="EMBL" id="KP293954">
    <property type="protein sequence ID" value="AKQ63008.1"/>
    <property type="molecule type" value="mRNA"/>
</dbReference>
<feature type="transmembrane region" description="Helical" evidence="5">
    <location>
        <begin position="175"/>
        <end position="195"/>
    </location>
</feature>
<proteinExistence type="evidence at transcript level"/>
<reference evidence="7" key="1">
    <citation type="journal article" date="2015" name="Cell Rep.">
        <title>Large-Scale Combinatorial Deorphanization of Platynereis Neuropeptide GPCRs.</title>
        <authorList>
            <person name="Bauknecht P.M."/>
            <person name="Jekely G."/>
        </authorList>
    </citation>
    <scope>NUCLEOTIDE SEQUENCE</scope>
</reference>
<dbReference type="InterPro" id="IPR052954">
    <property type="entry name" value="GPCR-Ligand_Int"/>
</dbReference>
<evidence type="ECO:0000256" key="4">
    <source>
        <dbReference type="ARBA" id="ARBA00023136"/>
    </source>
</evidence>
<dbReference type="Pfam" id="PF00001">
    <property type="entry name" value="7tm_1"/>
    <property type="match status" value="1"/>
</dbReference>